<keyword evidence="3 4" id="KW-0456">Lyase</keyword>
<evidence type="ECO:0000256" key="4">
    <source>
        <dbReference type="HAMAP-Rule" id="MF_00434"/>
    </source>
</evidence>
<dbReference type="PANTHER" id="PTHR42805">
    <property type="entry name" value="PTERIN-4-ALPHA-CARBINOLAMINE DEHYDRATASE-RELATED"/>
    <property type="match status" value="1"/>
</dbReference>
<dbReference type="OrthoDB" id="9794987at2"/>
<dbReference type="PANTHER" id="PTHR42805:SF1">
    <property type="entry name" value="PTERIN-4-ALPHA-CARBINOLAMINE DEHYDRATASE-RELATED"/>
    <property type="match status" value="1"/>
</dbReference>
<protein>
    <recommendedName>
        <fullName evidence="4">Putative pterin-4-alpha-carbinolamine dehydratase</fullName>
        <shortName evidence="4">PHS</shortName>
        <ecNumber evidence="4">4.2.1.96</ecNumber>
    </recommendedName>
    <alternativeName>
        <fullName evidence="4">4-alpha-hydroxy-tetrahydropterin dehydratase</fullName>
    </alternativeName>
    <alternativeName>
        <fullName evidence="4">Pterin carbinolamine dehydratase</fullName>
        <shortName evidence="4">PCD</shortName>
    </alternativeName>
</protein>
<sequence length="108" mass="11899">MNLLAMHCETQLGKTGLDAATCQNLLAKLPDWEIKGIELTKTFRFADYYRTIAFVNALAFIANREDHHPDLSVHYSRVVVSFSTHDAGALTLNDFICAAKTEALVAAA</sequence>
<dbReference type="GO" id="GO:0008124">
    <property type="term" value="F:4-alpha-hydroxytetrahydrobiopterin dehydratase activity"/>
    <property type="evidence" value="ECO:0007669"/>
    <property type="project" value="UniProtKB-UniRule"/>
</dbReference>
<dbReference type="InterPro" id="IPR036428">
    <property type="entry name" value="PCD_sf"/>
</dbReference>
<reference evidence="5 6" key="1">
    <citation type="submission" date="2018-07" db="EMBL/GenBank/DDBJ databases">
        <title>Crenobacter cavernae sp. nov., isolated from a karst cave.</title>
        <authorList>
            <person name="Zhu H."/>
        </authorList>
    </citation>
    <scope>NUCLEOTIDE SEQUENCE [LARGE SCALE GENOMIC DNA]</scope>
    <source>
        <strain evidence="5 6">K1W11S-77</strain>
    </source>
</reference>
<proteinExistence type="inferred from homology"/>
<dbReference type="InterPro" id="IPR050376">
    <property type="entry name" value="Pterin-4-alpha-carb_dehyd"/>
</dbReference>
<dbReference type="RefSeq" id="WP_115434272.1">
    <property type="nucleotide sequence ID" value="NZ_CP031337.1"/>
</dbReference>
<dbReference type="EMBL" id="CP031337">
    <property type="protein sequence ID" value="AXK40344.1"/>
    <property type="molecule type" value="Genomic_DNA"/>
</dbReference>
<comment type="similarity">
    <text evidence="2 4">Belongs to the pterin-4-alpha-carbinolamine dehydratase family.</text>
</comment>
<dbReference type="Gene3D" id="3.30.1360.20">
    <property type="entry name" value="Transcriptional coactivator/pterin dehydratase"/>
    <property type="match status" value="1"/>
</dbReference>
<dbReference type="InterPro" id="IPR001533">
    <property type="entry name" value="Pterin_deHydtase"/>
</dbReference>
<evidence type="ECO:0000256" key="2">
    <source>
        <dbReference type="ARBA" id="ARBA00006472"/>
    </source>
</evidence>
<dbReference type="SUPFAM" id="SSF55248">
    <property type="entry name" value="PCD-like"/>
    <property type="match status" value="1"/>
</dbReference>
<evidence type="ECO:0000256" key="1">
    <source>
        <dbReference type="ARBA" id="ARBA00001554"/>
    </source>
</evidence>
<evidence type="ECO:0000313" key="6">
    <source>
        <dbReference type="Proteomes" id="UP000254537"/>
    </source>
</evidence>
<evidence type="ECO:0000313" key="5">
    <source>
        <dbReference type="EMBL" id="AXK40344.1"/>
    </source>
</evidence>
<name>A0A345Y8U2_9NEIS</name>
<dbReference type="NCBIfam" id="NF002017">
    <property type="entry name" value="PRK00823.1-2"/>
    <property type="match status" value="1"/>
</dbReference>
<comment type="catalytic activity">
    <reaction evidence="1 4">
        <text>(4aS,6R)-4a-hydroxy-L-erythro-5,6,7,8-tetrahydrobiopterin = (6R)-L-erythro-6,7-dihydrobiopterin + H2O</text>
        <dbReference type="Rhea" id="RHEA:11920"/>
        <dbReference type="ChEBI" id="CHEBI:15377"/>
        <dbReference type="ChEBI" id="CHEBI:15642"/>
        <dbReference type="ChEBI" id="CHEBI:43120"/>
        <dbReference type="EC" id="4.2.1.96"/>
    </reaction>
</comment>
<dbReference type="KEGG" id="ccah:DWG20_13410"/>
<dbReference type="NCBIfam" id="NF002019">
    <property type="entry name" value="PRK00823.1-4"/>
    <property type="match status" value="1"/>
</dbReference>
<dbReference type="GO" id="GO:0006729">
    <property type="term" value="P:tetrahydrobiopterin biosynthetic process"/>
    <property type="evidence" value="ECO:0007669"/>
    <property type="project" value="InterPro"/>
</dbReference>
<dbReference type="EC" id="4.2.1.96" evidence="4"/>
<dbReference type="AlphaFoldDB" id="A0A345Y8U2"/>
<accession>A0A345Y8U2</accession>
<dbReference type="HAMAP" id="MF_00434">
    <property type="entry name" value="Pterin_4_alpha"/>
    <property type="match status" value="1"/>
</dbReference>
<dbReference type="Pfam" id="PF01329">
    <property type="entry name" value="Pterin_4a"/>
    <property type="match status" value="1"/>
</dbReference>
<evidence type="ECO:0000256" key="3">
    <source>
        <dbReference type="ARBA" id="ARBA00023239"/>
    </source>
</evidence>
<organism evidence="5 6">
    <name type="scientific">Crenobacter cavernae</name>
    <dbReference type="NCBI Taxonomy" id="2290923"/>
    <lineage>
        <taxon>Bacteria</taxon>
        <taxon>Pseudomonadati</taxon>
        <taxon>Pseudomonadota</taxon>
        <taxon>Betaproteobacteria</taxon>
        <taxon>Neisseriales</taxon>
        <taxon>Neisseriaceae</taxon>
        <taxon>Crenobacter</taxon>
    </lineage>
</organism>
<dbReference type="Proteomes" id="UP000254537">
    <property type="component" value="Chromosome"/>
</dbReference>
<gene>
    <name evidence="5" type="ORF">DWG20_13410</name>
</gene>